<dbReference type="InterPro" id="IPR015046">
    <property type="entry name" value="LciA_Immunity-like"/>
</dbReference>
<sequence>MMDQKAIFVFDQIEKAAKDKAVRKDNELSTMLQHFSDALEAGTDYQEIATKLSIAIAQYRAVHHFQPPRAIDTLYKVLVQVSRQQGSFMPKTINNWFSKQ</sequence>
<organism evidence="2 3">
    <name type="scientific">Agrilactobacillus yilanensis</name>
    <dbReference type="NCBI Taxonomy" id="2485997"/>
    <lineage>
        <taxon>Bacteria</taxon>
        <taxon>Bacillati</taxon>
        <taxon>Bacillota</taxon>
        <taxon>Bacilli</taxon>
        <taxon>Lactobacillales</taxon>
        <taxon>Lactobacillaceae</taxon>
        <taxon>Agrilactobacillus</taxon>
    </lineage>
</organism>
<evidence type="ECO:0000256" key="1">
    <source>
        <dbReference type="ARBA" id="ARBA00023025"/>
    </source>
</evidence>
<accession>A0ABW4J6F3</accession>
<protein>
    <submittedName>
        <fullName evidence="2">Bacteriocin immunity protein</fullName>
    </submittedName>
</protein>
<dbReference type="InterPro" id="IPR023130">
    <property type="entry name" value="Ta0600-like_sf"/>
</dbReference>
<dbReference type="Proteomes" id="UP001597267">
    <property type="component" value="Unassembled WGS sequence"/>
</dbReference>
<reference evidence="3" key="1">
    <citation type="journal article" date="2019" name="Int. J. Syst. Evol. Microbiol.">
        <title>The Global Catalogue of Microorganisms (GCM) 10K type strain sequencing project: providing services to taxonomists for standard genome sequencing and annotation.</title>
        <authorList>
            <consortium name="The Broad Institute Genomics Platform"/>
            <consortium name="The Broad Institute Genome Sequencing Center for Infectious Disease"/>
            <person name="Wu L."/>
            <person name="Ma J."/>
        </authorList>
    </citation>
    <scope>NUCLEOTIDE SEQUENCE [LARGE SCALE GENOMIC DNA]</scope>
    <source>
        <strain evidence="3">CCM 8896</strain>
    </source>
</reference>
<evidence type="ECO:0000313" key="2">
    <source>
        <dbReference type="EMBL" id="MFD1671505.1"/>
    </source>
</evidence>
<dbReference type="Gene3D" id="1.20.1440.50">
    <property type="entry name" value="Ta0600-like"/>
    <property type="match status" value="1"/>
</dbReference>
<keyword evidence="1" id="KW-0079">Bacteriocin immunity</keyword>
<comment type="caution">
    <text evidence="2">The sequence shown here is derived from an EMBL/GenBank/DDBJ whole genome shotgun (WGS) entry which is preliminary data.</text>
</comment>
<gene>
    <name evidence="2" type="ORF">ACFQ5M_05305</name>
</gene>
<dbReference type="EMBL" id="JBHTOP010000011">
    <property type="protein sequence ID" value="MFD1671505.1"/>
    <property type="molecule type" value="Genomic_DNA"/>
</dbReference>
<evidence type="ECO:0000313" key="3">
    <source>
        <dbReference type="Proteomes" id="UP001597267"/>
    </source>
</evidence>
<dbReference type="SUPFAM" id="SSF109797">
    <property type="entry name" value="Bacteriocin immunity protein-like"/>
    <property type="match status" value="1"/>
</dbReference>
<dbReference type="RefSeq" id="WP_125715731.1">
    <property type="nucleotide sequence ID" value="NZ_JBHTOP010000011.1"/>
</dbReference>
<dbReference type="Pfam" id="PF08951">
    <property type="entry name" value="EntA_Immun"/>
    <property type="match status" value="1"/>
</dbReference>
<name>A0ABW4J6F3_9LACO</name>
<keyword evidence="3" id="KW-1185">Reference proteome</keyword>
<proteinExistence type="predicted"/>